<protein>
    <submittedName>
        <fullName evidence="9">D-arabinose 5-phosphate isomerase</fullName>
    </submittedName>
</protein>
<keyword evidence="6" id="KW-0479">Metal-binding</keyword>
<dbReference type="Gene3D" id="3.10.580.10">
    <property type="entry name" value="CBS-domain"/>
    <property type="match status" value="1"/>
</dbReference>
<feature type="binding site" evidence="5">
    <location>
        <position position="83"/>
    </location>
    <ligand>
        <name>substrate</name>
    </ligand>
</feature>
<evidence type="ECO:0000313" key="10">
    <source>
        <dbReference type="Proteomes" id="UP000078459"/>
    </source>
</evidence>
<dbReference type="GO" id="GO:0046872">
    <property type="term" value="F:metal ion binding"/>
    <property type="evidence" value="ECO:0007669"/>
    <property type="project" value="UniProtKB-KW"/>
</dbReference>
<dbReference type="GO" id="GO:0019146">
    <property type="term" value="F:arabinose-5-phosphate isomerase activity"/>
    <property type="evidence" value="ECO:0007669"/>
    <property type="project" value="UniProtKB-ARBA"/>
</dbReference>
<dbReference type="Pfam" id="PF01380">
    <property type="entry name" value="SIS"/>
    <property type="match status" value="1"/>
</dbReference>
<dbReference type="PANTHER" id="PTHR42745">
    <property type="match status" value="1"/>
</dbReference>
<reference evidence="9 10" key="1">
    <citation type="submission" date="2016-04" db="EMBL/GenBank/DDBJ databases">
        <authorList>
            <person name="Evans L.H."/>
            <person name="Alamgir A."/>
            <person name="Owens N."/>
            <person name="Weber N.D."/>
            <person name="Virtaneva K."/>
            <person name="Barbian K."/>
            <person name="Babar A."/>
            <person name="Rosenke K."/>
        </authorList>
    </citation>
    <scope>NUCLEOTIDE SEQUENCE [LARGE SCALE GENOMIC DNA]</scope>
    <source>
        <strain evidence="9 10">CCM 8644</strain>
    </source>
</reference>
<dbReference type="InterPro" id="IPR000644">
    <property type="entry name" value="CBS_dom"/>
</dbReference>
<dbReference type="RefSeq" id="WP_068822073.1">
    <property type="nucleotide sequence ID" value="NZ_LWHJ01000022.1"/>
</dbReference>
<evidence type="ECO:0000256" key="1">
    <source>
        <dbReference type="ARBA" id="ARBA00008165"/>
    </source>
</evidence>
<dbReference type="PANTHER" id="PTHR42745:SF1">
    <property type="entry name" value="ARABINOSE 5-PHOSPHATE ISOMERASE KDSD"/>
    <property type="match status" value="1"/>
</dbReference>
<dbReference type="OrthoDB" id="9762536at2"/>
<dbReference type="Proteomes" id="UP000078459">
    <property type="component" value="Unassembled WGS sequence"/>
</dbReference>
<dbReference type="EMBL" id="LWHJ01000022">
    <property type="protein sequence ID" value="OAQ40844.1"/>
    <property type="molecule type" value="Genomic_DNA"/>
</dbReference>
<keyword evidence="3" id="KW-0129">CBS domain</keyword>
<dbReference type="GO" id="GO:0005975">
    <property type="term" value="P:carbohydrate metabolic process"/>
    <property type="evidence" value="ECO:0007669"/>
    <property type="project" value="InterPro"/>
</dbReference>
<evidence type="ECO:0000256" key="2">
    <source>
        <dbReference type="ARBA" id="ARBA00022737"/>
    </source>
</evidence>
<keyword evidence="6" id="KW-0862">Zinc</keyword>
<evidence type="ECO:0000256" key="6">
    <source>
        <dbReference type="PIRSR" id="PIRSR004692-2"/>
    </source>
</evidence>
<keyword evidence="10" id="KW-1185">Reference proteome</keyword>
<dbReference type="STRING" id="1826909.A5893_07900"/>
<feature type="site" description="Catalytically relevant" evidence="7">
    <location>
        <position position="106"/>
    </location>
</feature>
<dbReference type="AlphaFoldDB" id="A0A179DIZ4"/>
<comment type="similarity">
    <text evidence="1 4">Belongs to the SIS family. GutQ/KpsF subfamily.</text>
</comment>
<dbReference type="CDD" id="cd04604">
    <property type="entry name" value="CBS_pair_SIS_assoc"/>
    <property type="match status" value="1"/>
</dbReference>
<dbReference type="SUPFAM" id="SSF54631">
    <property type="entry name" value="CBS-domain pair"/>
    <property type="match status" value="1"/>
</dbReference>
<proteinExistence type="inferred from homology"/>
<evidence type="ECO:0000259" key="8">
    <source>
        <dbReference type="PROSITE" id="PS51464"/>
    </source>
</evidence>
<dbReference type="PIRSF" id="PIRSF004692">
    <property type="entry name" value="KdsD_KpsF"/>
    <property type="match status" value="1"/>
</dbReference>
<dbReference type="PROSITE" id="PS51464">
    <property type="entry name" value="SIS"/>
    <property type="match status" value="1"/>
</dbReference>
<dbReference type="InterPro" id="IPR001347">
    <property type="entry name" value="SIS_dom"/>
</dbReference>
<dbReference type="GO" id="GO:1901135">
    <property type="term" value="P:carbohydrate derivative metabolic process"/>
    <property type="evidence" value="ECO:0007669"/>
    <property type="project" value="InterPro"/>
</dbReference>
<keyword evidence="9" id="KW-0413">Isomerase</keyword>
<feature type="site" description="Catalytically relevant" evidence="7">
    <location>
        <position position="188"/>
    </location>
</feature>
<dbReference type="SUPFAM" id="SSF53697">
    <property type="entry name" value="SIS domain"/>
    <property type="match status" value="1"/>
</dbReference>
<dbReference type="NCBIfam" id="TIGR00393">
    <property type="entry name" value="kpsF"/>
    <property type="match status" value="1"/>
</dbReference>
<feature type="site" description="Catalytically relevant" evidence="7">
    <location>
        <position position="54"/>
    </location>
</feature>
<dbReference type="FunFam" id="3.40.50.10490:FF:000011">
    <property type="entry name" value="Arabinose 5-phosphate isomerase"/>
    <property type="match status" value="1"/>
</dbReference>
<dbReference type="InterPro" id="IPR004800">
    <property type="entry name" value="KdsD/KpsF-type"/>
</dbReference>
<feature type="binding site" evidence="5">
    <location>
        <position position="77"/>
    </location>
    <ligand>
        <name>substrate</name>
    </ligand>
</feature>
<comment type="caution">
    <text evidence="9">The sequence shown here is derived from an EMBL/GenBank/DDBJ whole genome shotgun (WGS) entry which is preliminary data.</text>
</comment>
<feature type="site" description="Catalytically relevant" evidence="7">
    <location>
        <position position="147"/>
    </location>
</feature>
<feature type="domain" description="SIS" evidence="8">
    <location>
        <begin position="36"/>
        <end position="179"/>
    </location>
</feature>
<evidence type="ECO:0000256" key="3">
    <source>
        <dbReference type="ARBA" id="ARBA00023122"/>
    </source>
</evidence>
<organism evidence="9 10">
    <name type="scientific">Pedobacter psychrophilus</name>
    <dbReference type="NCBI Taxonomy" id="1826909"/>
    <lineage>
        <taxon>Bacteria</taxon>
        <taxon>Pseudomonadati</taxon>
        <taxon>Bacteroidota</taxon>
        <taxon>Sphingobacteriia</taxon>
        <taxon>Sphingobacteriales</taxon>
        <taxon>Sphingobacteriaceae</taxon>
        <taxon>Pedobacter</taxon>
    </lineage>
</organism>
<reference evidence="9 10" key="2">
    <citation type="submission" date="2016-06" db="EMBL/GenBank/DDBJ databases">
        <title>Pedobacter psychrophilus sp. nov., isolated from Antarctic fragmentary rock.</title>
        <authorList>
            <person name="Svec P."/>
        </authorList>
    </citation>
    <scope>NUCLEOTIDE SEQUENCE [LARGE SCALE GENOMIC DNA]</scope>
    <source>
        <strain evidence="9 10">CCM 8644</strain>
    </source>
</reference>
<evidence type="ECO:0000256" key="7">
    <source>
        <dbReference type="PIRSR" id="PIRSR004692-3"/>
    </source>
</evidence>
<accession>A0A179DIZ4</accession>
<dbReference type="InterPro" id="IPR046348">
    <property type="entry name" value="SIS_dom_sf"/>
</dbReference>
<dbReference type="CDD" id="cd05014">
    <property type="entry name" value="SIS_Kpsf"/>
    <property type="match status" value="1"/>
</dbReference>
<feature type="binding site" evidence="5">
    <location>
        <position position="268"/>
    </location>
    <ligand>
        <name>substrate</name>
    </ligand>
</feature>
<name>A0A179DIZ4_9SPHI</name>
<dbReference type="Pfam" id="PF00571">
    <property type="entry name" value="CBS"/>
    <property type="match status" value="2"/>
</dbReference>
<gene>
    <name evidence="9" type="ORF">A5893_07900</name>
</gene>
<feature type="binding site" evidence="6">
    <location>
        <position position="77"/>
    </location>
    <ligand>
        <name>Zn(2+)</name>
        <dbReference type="ChEBI" id="CHEBI:29105"/>
    </ligand>
</feature>
<evidence type="ECO:0000256" key="4">
    <source>
        <dbReference type="PIRNR" id="PIRNR004692"/>
    </source>
</evidence>
<keyword evidence="2" id="KW-0677">Repeat</keyword>
<dbReference type="InterPro" id="IPR046342">
    <property type="entry name" value="CBS_dom_sf"/>
</dbReference>
<evidence type="ECO:0000256" key="5">
    <source>
        <dbReference type="PIRSR" id="PIRSR004692-1"/>
    </source>
</evidence>
<sequence length="321" mass="34912">MKSVQEILEVAKKTILTEANAIEQLLKQLKPDFAHLTLAILNLKGRVIITGVGKSAIIAQKIVATFNSTGTPAIFMHAADAIHGDLGIIQKDDLVLCLSKSGNTSEIKVLIPLLKQGNNKLACFVGDTQSFLAQQSDFVIDATIETEACPHNLAPTTSTTAQMVLGDALAICLLECRSFTKDDFAKYHPGGALGKKLYLKVSDLCAQNEKPEIEITANVKEAILEITKKRLGVVAVINGKELAGVITDGDLRRMMETYNSFENLKAVDIMSKNPKTIDANEMAVNALAMMKQFNITQLIVKKDNIYNGVVHLHDLLKEGII</sequence>
<evidence type="ECO:0000313" key="9">
    <source>
        <dbReference type="EMBL" id="OAQ40844.1"/>
    </source>
</evidence>
<feature type="binding site" evidence="5">
    <location>
        <position position="216"/>
    </location>
    <ligand>
        <name>substrate</name>
    </ligand>
</feature>
<dbReference type="InterPro" id="IPR050986">
    <property type="entry name" value="GutQ/KpsF_isomerases"/>
</dbReference>
<dbReference type="Gene3D" id="3.40.50.10490">
    <property type="entry name" value="Glucose-6-phosphate isomerase like protein, domain 1"/>
    <property type="match status" value="1"/>
</dbReference>
<dbReference type="InterPro" id="IPR035474">
    <property type="entry name" value="SIS_Kpsf"/>
</dbReference>
<dbReference type="GO" id="GO:0097367">
    <property type="term" value="F:carbohydrate derivative binding"/>
    <property type="evidence" value="ECO:0007669"/>
    <property type="project" value="InterPro"/>
</dbReference>